<dbReference type="OrthoDB" id="2745898at2759"/>
<evidence type="ECO:0000313" key="1">
    <source>
        <dbReference type="EMBL" id="KIY68690.1"/>
    </source>
</evidence>
<reference evidence="1 2" key="1">
    <citation type="journal article" date="2015" name="Fungal Genet. Biol.">
        <title>Evolution of novel wood decay mechanisms in Agaricales revealed by the genome sequences of Fistulina hepatica and Cylindrobasidium torrendii.</title>
        <authorList>
            <person name="Floudas D."/>
            <person name="Held B.W."/>
            <person name="Riley R."/>
            <person name="Nagy L.G."/>
            <person name="Koehler G."/>
            <person name="Ransdell A.S."/>
            <person name="Younus H."/>
            <person name="Chow J."/>
            <person name="Chiniquy J."/>
            <person name="Lipzen A."/>
            <person name="Tritt A."/>
            <person name="Sun H."/>
            <person name="Haridas S."/>
            <person name="LaButti K."/>
            <person name="Ohm R.A."/>
            <person name="Kues U."/>
            <person name="Blanchette R.A."/>
            <person name="Grigoriev I.V."/>
            <person name="Minto R.E."/>
            <person name="Hibbett D.S."/>
        </authorList>
    </citation>
    <scope>NUCLEOTIDE SEQUENCE [LARGE SCALE GENOMIC DNA]</scope>
    <source>
        <strain evidence="1 2">FP15055 ss-10</strain>
    </source>
</reference>
<dbReference type="Proteomes" id="UP000054007">
    <property type="component" value="Unassembled WGS sequence"/>
</dbReference>
<accession>A0A0D7BEU2</accession>
<gene>
    <name evidence="1" type="ORF">CYLTODRAFT_253270</name>
</gene>
<sequence>MLPQEIIEEIVDLHQHDPSVLKACALTSREFVPRTRTYLFRRLVIDNKRERLPSVYYASFKDNYIVLNAVTQVQLCIDPKLANWSDAEAKALFDSLRQFTNLEHMSITSTRFTTGITNAVFVCAPRVRTLVLKNVEFQWEDMTNFTSHFSSLETIQLQGMFTTSDGSQDVVAIAPEDPSAARAYPKTLNWTVGIDGQDAVPLFFRRNLSLPLSKIETLQIRVQATDHHLRAHMFTLLEQFVSLRRLAIIPRPSYIECDGVPGALMSAGLTCPIDSLLWHIAL</sequence>
<protein>
    <recommendedName>
        <fullName evidence="3">F-box domain-containing protein</fullName>
    </recommendedName>
</protein>
<evidence type="ECO:0000313" key="2">
    <source>
        <dbReference type="Proteomes" id="UP000054007"/>
    </source>
</evidence>
<proteinExistence type="predicted"/>
<dbReference type="EMBL" id="KN880498">
    <property type="protein sequence ID" value="KIY68690.1"/>
    <property type="molecule type" value="Genomic_DNA"/>
</dbReference>
<dbReference type="InterPro" id="IPR032675">
    <property type="entry name" value="LRR_dom_sf"/>
</dbReference>
<dbReference type="AlphaFoldDB" id="A0A0D7BEU2"/>
<evidence type="ECO:0008006" key="3">
    <source>
        <dbReference type="Google" id="ProtNLM"/>
    </source>
</evidence>
<dbReference type="SUPFAM" id="SSF52047">
    <property type="entry name" value="RNI-like"/>
    <property type="match status" value="1"/>
</dbReference>
<organism evidence="1 2">
    <name type="scientific">Cylindrobasidium torrendii FP15055 ss-10</name>
    <dbReference type="NCBI Taxonomy" id="1314674"/>
    <lineage>
        <taxon>Eukaryota</taxon>
        <taxon>Fungi</taxon>
        <taxon>Dikarya</taxon>
        <taxon>Basidiomycota</taxon>
        <taxon>Agaricomycotina</taxon>
        <taxon>Agaricomycetes</taxon>
        <taxon>Agaricomycetidae</taxon>
        <taxon>Agaricales</taxon>
        <taxon>Marasmiineae</taxon>
        <taxon>Physalacriaceae</taxon>
        <taxon>Cylindrobasidium</taxon>
    </lineage>
</organism>
<dbReference type="Gene3D" id="3.80.10.10">
    <property type="entry name" value="Ribonuclease Inhibitor"/>
    <property type="match status" value="1"/>
</dbReference>
<keyword evidence="2" id="KW-1185">Reference proteome</keyword>
<name>A0A0D7BEU2_9AGAR</name>